<dbReference type="InterPro" id="IPR028037">
    <property type="entry name" value="Antitoxin_Rv0909/MT0933"/>
</dbReference>
<organism evidence="2 3">
    <name type="scientific">Pseudonocardia bannensis</name>
    <dbReference type="NCBI Taxonomy" id="630973"/>
    <lineage>
        <taxon>Bacteria</taxon>
        <taxon>Bacillati</taxon>
        <taxon>Actinomycetota</taxon>
        <taxon>Actinomycetes</taxon>
        <taxon>Pseudonocardiales</taxon>
        <taxon>Pseudonocardiaceae</taxon>
        <taxon>Pseudonocardia</taxon>
    </lineage>
</organism>
<evidence type="ECO:0000256" key="1">
    <source>
        <dbReference type="SAM" id="MobiDB-lite"/>
    </source>
</evidence>
<name>A0A848DPP1_9PSEU</name>
<gene>
    <name evidence="2" type="ORF">HF519_24670</name>
</gene>
<protein>
    <submittedName>
        <fullName evidence="2">Antitoxin</fullName>
    </submittedName>
</protein>
<evidence type="ECO:0000313" key="2">
    <source>
        <dbReference type="EMBL" id="NMH94708.1"/>
    </source>
</evidence>
<accession>A0A848DPP1</accession>
<sequence length="99" mass="9925">MGFLDKAKEMLGQHDDKVDQGLDKAGEAAKGRFAGHEDKIDTAVGRAKQATGEGDTTAAPPDAAPPAPAQGGEHAPEVPGGPAPDVPAGPGEPPAEPQR</sequence>
<proteinExistence type="predicted"/>
<dbReference type="Proteomes" id="UP000586918">
    <property type="component" value="Unassembled WGS sequence"/>
</dbReference>
<dbReference type="EMBL" id="JAAXKZ010000127">
    <property type="protein sequence ID" value="NMH94708.1"/>
    <property type="molecule type" value="Genomic_DNA"/>
</dbReference>
<feature type="region of interest" description="Disordered" evidence="1">
    <location>
        <begin position="1"/>
        <end position="99"/>
    </location>
</feature>
<dbReference type="Pfam" id="PF14013">
    <property type="entry name" value="MT0933_antitox"/>
    <property type="match status" value="1"/>
</dbReference>
<reference evidence="2 3" key="1">
    <citation type="submission" date="2020-04" db="EMBL/GenBank/DDBJ databases">
        <authorList>
            <person name="Klaysubun C."/>
            <person name="Duangmal K."/>
            <person name="Lipun K."/>
        </authorList>
    </citation>
    <scope>NUCLEOTIDE SEQUENCE [LARGE SCALE GENOMIC DNA]</scope>
    <source>
        <strain evidence="2 3">DSM 45300</strain>
    </source>
</reference>
<evidence type="ECO:0000313" key="3">
    <source>
        <dbReference type="Proteomes" id="UP000586918"/>
    </source>
</evidence>
<feature type="compositionally biased region" description="Basic and acidic residues" evidence="1">
    <location>
        <begin position="1"/>
        <end position="41"/>
    </location>
</feature>
<comment type="caution">
    <text evidence="2">The sequence shown here is derived from an EMBL/GenBank/DDBJ whole genome shotgun (WGS) entry which is preliminary data.</text>
</comment>
<dbReference type="AlphaFoldDB" id="A0A848DPP1"/>
<keyword evidence="3" id="KW-1185">Reference proteome</keyword>
<feature type="compositionally biased region" description="Pro residues" evidence="1">
    <location>
        <begin position="79"/>
        <end position="99"/>
    </location>
</feature>
<dbReference type="RefSeq" id="WP_169415386.1">
    <property type="nucleotide sequence ID" value="NZ_JAAXKZ010000127.1"/>
</dbReference>